<evidence type="ECO:0000313" key="2">
    <source>
        <dbReference type="Proteomes" id="UP000030848"/>
    </source>
</evidence>
<dbReference type="AlphaFoldDB" id="A0A837DDR4"/>
<proteinExistence type="predicted"/>
<organism evidence="1 2">
    <name type="scientific">Saccharomonospora viridis</name>
    <dbReference type="NCBI Taxonomy" id="1852"/>
    <lineage>
        <taxon>Bacteria</taxon>
        <taxon>Bacillati</taxon>
        <taxon>Actinomycetota</taxon>
        <taxon>Actinomycetes</taxon>
        <taxon>Pseudonocardiales</taxon>
        <taxon>Pseudonocardiaceae</taxon>
        <taxon>Saccharomonospora</taxon>
    </lineage>
</organism>
<reference evidence="1 2" key="1">
    <citation type="submission" date="2014-10" db="EMBL/GenBank/DDBJ databases">
        <title>Genome sequence of Micropolyspora internatus JCM3315.</title>
        <authorList>
            <person name="Shin S.-K."/>
            <person name="Yi H."/>
        </authorList>
    </citation>
    <scope>NUCLEOTIDE SEQUENCE [LARGE SCALE GENOMIC DNA]</scope>
    <source>
        <strain evidence="1 2">JCM 3315</strain>
    </source>
</reference>
<accession>A0A837DDR4</accession>
<protein>
    <submittedName>
        <fullName evidence="1">Uncharacterized protein</fullName>
    </submittedName>
</protein>
<dbReference type="Proteomes" id="UP000030848">
    <property type="component" value="Unassembled WGS sequence"/>
</dbReference>
<evidence type="ECO:0000313" key="1">
    <source>
        <dbReference type="EMBL" id="KHF45590.1"/>
    </source>
</evidence>
<gene>
    <name evidence="1" type="ORF">MINT15_08070</name>
</gene>
<name>A0A837DDR4_9PSEU</name>
<comment type="caution">
    <text evidence="1">The sequence shown here is derived from an EMBL/GenBank/DDBJ whole genome shotgun (WGS) entry which is preliminary data.</text>
</comment>
<dbReference type="EMBL" id="JRZE01000002">
    <property type="protein sequence ID" value="KHF45590.1"/>
    <property type="molecule type" value="Genomic_DNA"/>
</dbReference>
<sequence length="80" mass="9083">MEPVRRLPRVLLGRRTLRALGEEQATAAVPERVGGGFAPVVVLPLWDRRAHERPWCWRRCHGSRTDPTTTPVWTVRASTS</sequence>